<feature type="domain" description="Calcineurin-like phosphoesterase" evidence="2">
    <location>
        <begin position="54"/>
        <end position="256"/>
    </location>
</feature>
<keyword evidence="4" id="KW-1185">Reference proteome</keyword>
<evidence type="ECO:0000256" key="1">
    <source>
        <dbReference type="SAM" id="Phobius"/>
    </source>
</evidence>
<dbReference type="Proteomes" id="UP000248214">
    <property type="component" value="Unassembled WGS sequence"/>
</dbReference>
<keyword evidence="1" id="KW-1133">Transmembrane helix</keyword>
<dbReference type="EMBL" id="PDOD01000001">
    <property type="protein sequence ID" value="PYZ95086.1"/>
    <property type="molecule type" value="Genomic_DNA"/>
</dbReference>
<dbReference type="InterPro" id="IPR004843">
    <property type="entry name" value="Calcineurin-like_PHP"/>
</dbReference>
<dbReference type="InterPro" id="IPR029052">
    <property type="entry name" value="Metallo-depent_PP-like"/>
</dbReference>
<evidence type="ECO:0000313" key="3">
    <source>
        <dbReference type="EMBL" id="PYZ95086.1"/>
    </source>
</evidence>
<organism evidence="3 4">
    <name type="scientific">Salipaludibacillus keqinensis</name>
    <dbReference type="NCBI Taxonomy" id="2045207"/>
    <lineage>
        <taxon>Bacteria</taxon>
        <taxon>Bacillati</taxon>
        <taxon>Bacillota</taxon>
        <taxon>Bacilli</taxon>
        <taxon>Bacillales</taxon>
        <taxon>Bacillaceae</taxon>
    </lineage>
</organism>
<keyword evidence="1" id="KW-0812">Transmembrane</keyword>
<proteinExistence type="predicted"/>
<protein>
    <recommendedName>
        <fullName evidence="2">Calcineurin-like phosphoesterase domain-containing protein</fullName>
    </recommendedName>
</protein>
<gene>
    <name evidence="3" type="ORF">CR194_06115</name>
</gene>
<evidence type="ECO:0000313" key="4">
    <source>
        <dbReference type="Proteomes" id="UP000248214"/>
    </source>
</evidence>
<evidence type="ECO:0000259" key="2">
    <source>
        <dbReference type="Pfam" id="PF00149"/>
    </source>
</evidence>
<reference evidence="3 4" key="1">
    <citation type="submission" date="2017-10" db="EMBL/GenBank/DDBJ databases">
        <title>Bacillus sp. nov., a halophilic bacterium isolated from a Keqin Lake.</title>
        <authorList>
            <person name="Wang H."/>
        </authorList>
    </citation>
    <scope>NUCLEOTIDE SEQUENCE [LARGE SCALE GENOMIC DNA]</scope>
    <source>
        <strain evidence="3 4">KQ-12</strain>
    </source>
</reference>
<name>A0A323TM32_9BACI</name>
<accession>A0A323TM32</accession>
<dbReference type="AlphaFoldDB" id="A0A323TM32"/>
<comment type="caution">
    <text evidence="3">The sequence shown here is derived from an EMBL/GenBank/DDBJ whole genome shotgun (WGS) entry which is preliminary data.</text>
</comment>
<dbReference type="Gene3D" id="3.60.21.10">
    <property type="match status" value="1"/>
</dbReference>
<keyword evidence="1" id="KW-0472">Membrane</keyword>
<sequence length="330" mass="37989">MECMQMRWIKWGLGFFIVSGSILMVYTLWDNQRIIVREENIGIDDLPEELDGFTILQITDLHEKTFGENQRKLIDKVNSLEYDAIVFTGDMLDDAQSQNYNPTYDLLDGINNLDHALFVSGNTDPNHFEPISARTSDKHDFVKGMADRGVRPLESIYPMDVGEASVHFVEFEISLKDPYDEIAKLESSSQSAKEPDDEHLINLYEEMKTINDLSNEDILISLYHYPLVDQRIDIYQKDPSVHFRDYDLHIAGHYHGGQIRLPFLGALMVPEAYYDNYGLLPPQDRVMGYWEYDGLKQYVSAGLGSSRAVGFLNFRFLNPPEINLLTLKKE</sequence>
<dbReference type="PANTHER" id="PTHR31302:SF0">
    <property type="entry name" value="TRANSMEMBRANE PROTEIN WITH METALLOPHOSPHOESTERASE DOMAIN"/>
    <property type="match status" value="1"/>
</dbReference>
<dbReference type="GO" id="GO:0016787">
    <property type="term" value="F:hydrolase activity"/>
    <property type="evidence" value="ECO:0007669"/>
    <property type="project" value="InterPro"/>
</dbReference>
<feature type="transmembrane region" description="Helical" evidence="1">
    <location>
        <begin position="12"/>
        <end position="29"/>
    </location>
</feature>
<dbReference type="Pfam" id="PF00149">
    <property type="entry name" value="Metallophos"/>
    <property type="match status" value="1"/>
</dbReference>
<dbReference type="InterPro" id="IPR051158">
    <property type="entry name" value="Metallophosphoesterase_sf"/>
</dbReference>
<dbReference type="SUPFAM" id="SSF56300">
    <property type="entry name" value="Metallo-dependent phosphatases"/>
    <property type="match status" value="1"/>
</dbReference>
<dbReference type="PANTHER" id="PTHR31302">
    <property type="entry name" value="TRANSMEMBRANE PROTEIN WITH METALLOPHOSPHOESTERASE DOMAIN-RELATED"/>
    <property type="match status" value="1"/>
</dbReference>